<evidence type="ECO:0000259" key="28">
    <source>
        <dbReference type="PROSITE" id="PS51332"/>
    </source>
</evidence>
<keyword evidence="10 20" id="KW-0846">Cobalamin</keyword>
<evidence type="ECO:0000259" key="29">
    <source>
        <dbReference type="PROSITE" id="PS51337"/>
    </source>
</evidence>
<feature type="binding site" evidence="22">
    <location>
        <position position="834"/>
    </location>
    <ligand>
        <name>methylcob(III)alamin</name>
        <dbReference type="ChEBI" id="CHEBI:28115"/>
    </ligand>
</feature>
<dbReference type="Gene3D" id="1.10.1240.10">
    <property type="entry name" value="Methionine synthase domain"/>
    <property type="match status" value="1"/>
</dbReference>
<feature type="compositionally biased region" description="Basic and acidic residues" evidence="24">
    <location>
        <begin position="911"/>
        <end position="920"/>
    </location>
</feature>
<keyword evidence="14" id="KW-0677">Repeat</keyword>
<evidence type="ECO:0000256" key="9">
    <source>
        <dbReference type="ARBA" id="ARBA00022605"/>
    </source>
</evidence>
<dbReference type="PANTHER" id="PTHR45833">
    <property type="entry name" value="METHIONINE SYNTHASE"/>
    <property type="match status" value="1"/>
</dbReference>
<keyword evidence="16 20" id="KW-0486">Methionine biosynthesis</keyword>
<dbReference type="InterPro" id="IPR003726">
    <property type="entry name" value="HCY_dom"/>
</dbReference>
<evidence type="ECO:0000256" key="10">
    <source>
        <dbReference type="ARBA" id="ARBA00022628"/>
    </source>
</evidence>
<feature type="domain" description="Pterin-binding" evidence="26">
    <location>
        <begin position="367"/>
        <end position="621"/>
    </location>
</feature>
<dbReference type="Pfam" id="PF02574">
    <property type="entry name" value="S-methyl_trans"/>
    <property type="match status" value="1"/>
</dbReference>
<feature type="binding site" evidence="21 23">
    <location>
        <position position="324"/>
    </location>
    <ligand>
        <name>Zn(2+)</name>
        <dbReference type="ChEBI" id="CHEBI:29105"/>
    </ligand>
</feature>
<keyword evidence="13 20" id="KW-0479">Metal-binding</keyword>
<dbReference type="InterPro" id="IPR003759">
    <property type="entry name" value="Cbl-bd_cap"/>
</dbReference>
<dbReference type="PANTHER" id="PTHR45833:SF1">
    <property type="entry name" value="METHIONINE SYNTHASE"/>
    <property type="match status" value="1"/>
</dbReference>
<reference evidence="30" key="1">
    <citation type="submission" date="2017-02" db="EMBL/GenBank/DDBJ databases">
        <authorList>
            <person name="Regsiter A."/>
            <person name="William W."/>
        </authorList>
    </citation>
    <scope>NUCLEOTIDE SEQUENCE</scope>
    <source>
        <strain evidence="30">BdmA 4</strain>
    </source>
</reference>
<dbReference type="PROSITE" id="PS50974">
    <property type="entry name" value="ADOMET_ACTIVATION"/>
    <property type="match status" value="1"/>
</dbReference>
<dbReference type="InterPro" id="IPR037010">
    <property type="entry name" value="VitB12-dep_Met_synth_activ_sf"/>
</dbReference>
<evidence type="ECO:0000256" key="12">
    <source>
        <dbReference type="ARBA" id="ARBA00022691"/>
    </source>
</evidence>
<evidence type="ECO:0000259" key="26">
    <source>
        <dbReference type="PROSITE" id="PS50972"/>
    </source>
</evidence>
<dbReference type="GO" id="GO:0050667">
    <property type="term" value="P:homocysteine metabolic process"/>
    <property type="evidence" value="ECO:0007669"/>
    <property type="project" value="TreeGrafter"/>
</dbReference>
<dbReference type="GO" id="GO:0005829">
    <property type="term" value="C:cytosol"/>
    <property type="evidence" value="ECO:0007669"/>
    <property type="project" value="TreeGrafter"/>
</dbReference>
<comment type="pathway">
    <text evidence="4 20">Amino-acid biosynthesis; L-methionine biosynthesis via de novo pathway; L-methionine from L-homocysteine (MetH route): step 1/1.</text>
</comment>
<dbReference type="InterPro" id="IPR011005">
    <property type="entry name" value="Dihydropteroate_synth-like_sf"/>
</dbReference>
<dbReference type="InterPro" id="IPR011822">
    <property type="entry name" value="MetH"/>
</dbReference>
<evidence type="ECO:0000256" key="20">
    <source>
        <dbReference type="PIRNR" id="PIRNR000381"/>
    </source>
</evidence>
<evidence type="ECO:0000256" key="24">
    <source>
        <dbReference type="SAM" id="MobiDB-lite"/>
    </source>
</evidence>
<feature type="binding site" evidence="21 23">
    <location>
        <position position="323"/>
    </location>
    <ligand>
        <name>Zn(2+)</name>
        <dbReference type="ChEBI" id="CHEBI:29105"/>
    </ligand>
</feature>
<dbReference type="SUPFAM" id="SSF82282">
    <property type="entry name" value="Homocysteine S-methyltransferase"/>
    <property type="match status" value="1"/>
</dbReference>
<keyword evidence="9 20" id="KW-0028">Amino-acid biosynthesis</keyword>
<protein>
    <recommendedName>
        <fullName evidence="7 20">Methionine synthase</fullName>
        <ecNumber evidence="6 20">2.1.1.13</ecNumber>
    </recommendedName>
    <alternativeName>
        <fullName evidence="19 20">5-methyltetrahydrofolate--homocysteine methyltransferase</fullName>
    </alternativeName>
</protein>
<evidence type="ECO:0000256" key="2">
    <source>
        <dbReference type="ARBA" id="ARBA00001947"/>
    </source>
</evidence>
<sequence length="1177" mass="121432">MSPRELSGIAISGATDSLAAGQVSNPAVQGARPDEAKLRSLIGGRLILADGSTGTALEALASDAASGGRIPLLPLERPDVVETLHEAYFRAGCDLVETATFSASARDLARFASKDEGGAEGLSEAVNKAAAAAARRAADKASAIDKRIRLVAGSIGPGDAPPSLGTSTYGELFLSYLPQAKGLTEGGADLAIVETCQDPLQIKAVIAALRSQQGGRGLPFIVSATVDARGRMLAGTDIAAFVAIVSPFRPLALGLNCSGGPDELEEPLKELASLSPFPVCFMPNAGLPCTEDGCVSYPFGPELFAEKVESLARRFGVAIVGGCCGSGPGHMAALSARLSDRPNVPKRPPLRPALASLSEAKFIGPGLFRIGERANSAGSAAFAALLDAEDFEGMAEKALKQESSGAEALDLHVSRPGRDEAKDLERLVALLAPRARAALCLDSGDPEVLARVLPSVGGRPIINSASLEDPAKARRVFGLAAEFGAAVICLAMDGAGPARILEDKIRVCRRLYEMATGEFGLPPQSLLFDPLTFTVAAGGDASTTINAISAIKKACPGSLTVLGIGNVSYGLPKSARPAVTALFLDAAVRAGLDAAIMDTAGTPAPESIAPELREAAEQALGIAGRDWSIGCRRGGSHGGSRPAGDDSSRRDAVDPLGPLLAWAEARSGKNTEAGAKSPGAALLAGTKTPDSEAADPTAALSAAVLRGDTAGAEKAGQKLGETGGPEKLAAAVTAAMAESGRLWNEGTISLPLVLRSAEAARRALAPLASDAAKTAKGSIVMATVKGDLHDIGKNIVSAILACSGWRVVDLGTDVSASAIVEASHSQGALAVGLSGLLTRSLVEMKTVCEALETAGSECLVLCGGAAVDPAFVTREIEPKHPGLVRACADAFGAAAALNDFLENGARLRTPADRTSADRAHSFGPVGGGRKSTGTPILPKASPAFEPPFLGSSPPLAIPFSELLPLVDQRALFASRWNYRRGDWEEAQRHLGILLPEAERLSTPAGVYGYFRCRRAGERTVSIEVPGGRSFDLPFPVEAGGHHRTLAAHFSSAGDAIAFFAVTTGPEIARAALALQARGKLESYWRLHGLGSSLAEAAAQWMHERIARELSACGAGGRGRRYSFGFPACPGTKYQNTLLELLGAHRIGIRATTGHQLVPEHSVTAFIIARPDTVYFEA</sequence>
<dbReference type="Gene3D" id="3.40.50.280">
    <property type="entry name" value="Cobalamin-binding domain"/>
    <property type="match status" value="1"/>
</dbReference>
<evidence type="ECO:0000256" key="18">
    <source>
        <dbReference type="ARBA" id="ARBA00025552"/>
    </source>
</evidence>
<proteinExistence type="inferred from homology"/>
<dbReference type="UniPathway" id="UPA00051">
    <property type="reaction ID" value="UER00081"/>
</dbReference>
<feature type="domain" description="B12-binding" evidence="28">
    <location>
        <begin position="776"/>
        <end position="908"/>
    </location>
</feature>
<evidence type="ECO:0000256" key="5">
    <source>
        <dbReference type="ARBA" id="ARBA00010398"/>
    </source>
</evidence>
<evidence type="ECO:0000256" key="14">
    <source>
        <dbReference type="ARBA" id="ARBA00022737"/>
    </source>
</evidence>
<feature type="region of interest" description="Disordered" evidence="24">
    <location>
        <begin position="631"/>
        <end position="652"/>
    </location>
</feature>
<evidence type="ECO:0000256" key="15">
    <source>
        <dbReference type="ARBA" id="ARBA00022833"/>
    </source>
</evidence>
<dbReference type="PROSITE" id="PS51332">
    <property type="entry name" value="B12_BINDING"/>
    <property type="match status" value="1"/>
</dbReference>
<evidence type="ECO:0000256" key="6">
    <source>
        <dbReference type="ARBA" id="ARBA00012032"/>
    </source>
</evidence>
<dbReference type="Pfam" id="PF02965">
    <property type="entry name" value="Met_synt_B12"/>
    <property type="match status" value="1"/>
</dbReference>
<feature type="binding site" evidence="22">
    <location>
        <position position="1120"/>
    </location>
    <ligand>
        <name>S-adenosyl-L-methionine</name>
        <dbReference type="ChEBI" id="CHEBI:59789"/>
    </ligand>
</feature>
<dbReference type="GO" id="GO:0008270">
    <property type="term" value="F:zinc ion binding"/>
    <property type="evidence" value="ECO:0007669"/>
    <property type="project" value="UniProtKB-UniRule"/>
</dbReference>
<dbReference type="Pfam" id="PF00809">
    <property type="entry name" value="Pterin_bind"/>
    <property type="match status" value="1"/>
</dbReference>
<dbReference type="Gene3D" id="3.20.20.20">
    <property type="entry name" value="Dihydropteroate synthase-like"/>
    <property type="match status" value="1"/>
</dbReference>
<dbReference type="InterPro" id="IPR036724">
    <property type="entry name" value="Cobalamin-bd_sf"/>
</dbReference>
<dbReference type="PIRSF" id="PIRSF000381">
    <property type="entry name" value="MetH"/>
    <property type="match status" value="1"/>
</dbReference>
<dbReference type="InterPro" id="IPR050554">
    <property type="entry name" value="Met_Synthase/Corrinoid"/>
</dbReference>
<dbReference type="AlphaFoldDB" id="A0A3P3XRP5"/>
<dbReference type="SUPFAM" id="SSF51717">
    <property type="entry name" value="Dihydropteroate synthetase-like"/>
    <property type="match status" value="1"/>
</dbReference>
<dbReference type="Gene3D" id="3.10.196.10">
    <property type="entry name" value="Vitamin B12-dependent methionine synthase, activation domain"/>
    <property type="match status" value="1"/>
</dbReference>
<keyword evidence="11 20" id="KW-0808">Transferase</keyword>
<feature type="binding site" description="axial binding residue" evidence="21">
    <location>
        <position position="789"/>
    </location>
    <ligand>
        <name>methylcob(III)alamin</name>
        <dbReference type="ChEBI" id="CHEBI:28115"/>
    </ligand>
    <ligandPart>
        <name>Co</name>
        <dbReference type="ChEBI" id="CHEBI:27638"/>
    </ligandPart>
</feature>
<feature type="binding site" evidence="22">
    <location>
        <position position="838"/>
    </location>
    <ligand>
        <name>methylcob(III)alamin</name>
        <dbReference type="ChEBI" id="CHEBI:28115"/>
    </ligand>
</feature>
<dbReference type="GO" id="GO:0031419">
    <property type="term" value="F:cobalamin binding"/>
    <property type="evidence" value="ECO:0007669"/>
    <property type="project" value="UniProtKB-UniRule"/>
</dbReference>
<feature type="domain" description="Hcy-binding" evidence="25">
    <location>
        <begin position="35"/>
        <end position="338"/>
    </location>
</feature>
<dbReference type="InterPro" id="IPR000489">
    <property type="entry name" value="Pterin-binding_dom"/>
</dbReference>
<evidence type="ECO:0000256" key="21">
    <source>
        <dbReference type="PIRSR" id="PIRSR000381-1"/>
    </source>
</evidence>
<dbReference type="InterPro" id="IPR036589">
    <property type="entry name" value="HCY_dom_sf"/>
</dbReference>
<dbReference type="GO" id="GO:0032259">
    <property type="term" value="P:methylation"/>
    <property type="evidence" value="ECO:0007669"/>
    <property type="project" value="UniProtKB-KW"/>
</dbReference>
<dbReference type="Pfam" id="PF02310">
    <property type="entry name" value="B12-binding"/>
    <property type="match status" value="1"/>
</dbReference>
<evidence type="ECO:0000256" key="11">
    <source>
        <dbReference type="ARBA" id="ARBA00022679"/>
    </source>
</evidence>
<dbReference type="InterPro" id="IPR004223">
    <property type="entry name" value="VitB12-dep_Met_synth_activ_dom"/>
</dbReference>
<feature type="binding site" evidence="22">
    <location>
        <position position="890"/>
    </location>
    <ligand>
        <name>methylcob(III)alamin</name>
        <dbReference type="ChEBI" id="CHEBI:28115"/>
    </ligand>
</feature>
<comment type="cofactor">
    <cofactor evidence="3 20 21">
        <name>methylcob(III)alamin</name>
        <dbReference type="ChEBI" id="CHEBI:28115"/>
    </cofactor>
</comment>
<evidence type="ECO:0000256" key="3">
    <source>
        <dbReference type="ARBA" id="ARBA00001956"/>
    </source>
</evidence>
<comment type="catalytic activity">
    <reaction evidence="1 20">
        <text>(6S)-5-methyl-5,6,7,8-tetrahydrofolate + L-homocysteine = (6S)-5,6,7,8-tetrahydrofolate + L-methionine</text>
        <dbReference type="Rhea" id="RHEA:11172"/>
        <dbReference type="ChEBI" id="CHEBI:18608"/>
        <dbReference type="ChEBI" id="CHEBI:57453"/>
        <dbReference type="ChEBI" id="CHEBI:57844"/>
        <dbReference type="ChEBI" id="CHEBI:58199"/>
        <dbReference type="EC" id="2.1.1.13"/>
    </reaction>
</comment>
<dbReference type="GO" id="GO:0008705">
    <property type="term" value="F:methionine synthase activity"/>
    <property type="evidence" value="ECO:0007669"/>
    <property type="project" value="UniProtKB-UniRule"/>
</dbReference>
<dbReference type="PROSITE" id="PS50972">
    <property type="entry name" value="PTERIN_BINDING"/>
    <property type="match status" value="1"/>
</dbReference>
<evidence type="ECO:0000259" key="25">
    <source>
        <dbReference type="PROSITE" id="PS50970"/>
    </source>
</evidence>
<dbReference type="Pfam" id="PF02607">
    <property type="entry name" value="B12-binding_2"/>
    <property type="match status" value="1"/>
</dbReference>
<dbReference type="SUPFAM" id="SSF52242">
    <property type="entry name" value="Cobalamin (vitamin B12)-binding domain"/>
    <property type="match status" value="1"/>
</dbReference>
<feature type="region of interest" description="Disordered" evidence="24">
    <location>
        <begin position="667"/>
        <end position="697"/>
    </location>
</feature>
<comment type="cofactor">
    <cofactor evidence="2 20 23">
        <name>Zn(2+)</name>
        <dbReference type="ChEBI" id="CHEBI:29105"/>
    </cofactor>
</comment>
<evidence type="ECO:0000259" key="27">
    <source>
        <dbReference type="PROSITE" id="PS50974"/>
    </source>
</evidence>
<feature type="binding site" evidence="22">
    <location>
        <position position="967"/>
    </location>
    <ligand>
        <name>S-adenosyl-L-methionine</name>
        <dbReference type="ChEBI" id="CHEBI:59789"/>
    </ligand>
</feature>
<keyword evidence="17 20" id="KW-0170">Cobalt</keyword>
<name>A0A3P3XRP5_9SPIR</name>
<keyword evidence="8 20" id="KW-0489">Methyltransferase</keyword>
<evidence type="ECO:0000256" key="1">
    <source>
        <dbReference type="ARBA" id="ARBA00001700"/>
    </source>
</evidence>
<evidence type="ECO:0000256" key="23">
    <source>
        <dbReference type="PROSITE-ProRule" id="PRU00333"/>
    </source>
</evidence>
<evidence type="ECO:0000256" key="16">
    <source>
        <dbReference type="ARBA" id="ARBA00023167"/>
    </source>
</evidence>
<dbReference type="EMBL" id="FWDO01000005">
    <property type="protein sequence ID" value="SLM18523.1"/>
    <property type="molecule type" value="Genomic_DNA"/>
</dbReference>
<dbReference type="InterPro" id="IPR006158">
    <property type="entry name" value="Cobalamin-bd"/>
</dbReference>
<dbReference type="Gene3D" id="3.20.20.330">
    <property type="entry name" value="Homocysteine-binding-like domain"/>
    <property type="match status" value="1"/>
</dbReference>
<dbReference type="GO" id="GO:0046653">
    <property type="term" value="P:tetrahydrofolate metabolic process"/>
    <property type="evidence" value="ECO:0007669"/>
    <property type="project" value="TreeGrafter"/>
</dbReference>
<evidence type="ECO:0000256" key="4">
    <source>
        <dbReference type="ARBA" id="ARBA00005178"/>
    </source>
</evidence>
<gene>
    <name evidence="30" type="ORF">SPIRO4BDMA_50038</name>
</gene>
<evidence type="ECO:0000256" key="22">
    <source>
        <dbReference type="PIRSR" id="PIRSR000381-2"/>
    </source>
</evidence>
<accession>A0A3P3XRP5</accession>
<dbReference type="EC" id="2.1.1.13" evidence="6 20"/>
<evidence type="ECO:0000256" key="7">
    <source>
        <dbReference type="ARBA" id="ARBA00013998"/>
    </source>
</evidence>
<keyword evidence="15 20" id="KW-0862">Zinc</keyword>
<dbReference type="PROSITE" id="PS51337">
    <property type="entry name" value="B12_BINDING_NTER"/>
    <property type="match status" value="1"/>
</dbReference>
<evidence type="ECO:0000256" key="8">
    <source>
        <dbReference type="ARBA" id="ARBA00022603"/>
    </source>
</evidence>
<feature type="domain" description="B12-binding N-terminal" evidence="29">
    <location>
        <begin position="687"/>
        <end position="779"/>
    </location>
</feature>
<feature type="binding site" evidence="22">
    <location>
        <begin position="786"/>
        <end position="790"/>
    </location>
    <ligand>
        <name>methylcob(III)alamin</name>
        <dbReference type="ChEBI" id="CHEBI:28115"/>
    </ligand>
</feature>
<dbReference type="PROSITE" id="PS50970">
    <property type="entry name" value="HCY"/>
    <property type="match status" value="1"/>
</dbReference>
<feature type="region of interest" description="Disordered" evidence="24">
    <location>
        <begin position="911"/>
        <end position="931"/>
    </location>
</feature>
<comment type="function">
    <text evidence="18 20">Catalyzes the transfer of a methyl group from methyl-cobalamin to homocysteine, yielding enzyme-bound cob(I)alamin and methionine. Subsequently, remethylates the cofactor using methyltetrahydrofolate.</text>
</comment>
<feature type="domain" description="AdoMet activation" evidence="27">
    <location>
        <begin position="1054"/>
        <end position="1177"/>
    </location>
</feature>
<feature type="binding site" evidence="22">
    <location>
        <begin position="1174"/>
        <end position="1175"/>
    </location>
    <ligand>
        <name>S-adenosyl-L-methionine</name>
        <dbReference type="ChEBI" id="CHEBI:59789"/>
    </ligand>
</feature>
<keyword evidence="12 20" id="KW-0949">S-adenosyl-L-methionine</keyword>
<dbReference type="InterPro" id="IPR036594">
    <property type="entry name" value="Meth_synthase_dom"/>
</dbReference>
<comment type="similarity">
    <text evidence="5">Belongs to the vitamin-B12 dependent methionine synthase family.</text>
</comment>
<comment type="domain">
    <text evidence="20">Modular enzyme with four functionally distinct domains. The isolated Hcy-binding domain catalyzes methyl transfer from free methylcobalamin to homocysteine. The Hcy-binding domain in association with the pterin-binding domain catalyzes the methylation of cob(I)alamin by methyltetrahydrofolate and the methylation of homocysteine. The B12-binding domain binds the cofactor. The AdoMet activation domain binds S-adenosyl-L-methionine. Under aerobic conditions cob(I)alamin can be converted to inactive cob(II)alamin. Reductive methylation by S-adenosyl-L-methionine and flavodoxin regenerates methylcobalamin.</text>
</comment>
<feature type="compositionally biased region" description="Basic and acidic residues" evidence="24">
    <location>
        <begin position="643"/>
        <end position="652"/>
    </location>
</feature>
<evidence type="ECO:0000256" key="17">
    <source>
        <dbReference type="ARBA" id="ARBA00023285"/>
    </source>
</evidence>
<organism evidence="30">
    <name type="scientific">uncultured spirochete</name>
    <dbReference type="NCBI Taxonomy" id="156406"/>
    <lineage>
        <taxon>Bacteria</taxon>
        <taxon>Pseudomonadati</taxon>
        <taxon>Spirochaetota</taxon>
        <taxon>Spirochaetia</taxon>
        <taxon>Spirochaetales</taxon>
        <taxon>environmental samples</taxon>
    </lineage>
</organism>
<dbReference type="SUPFAM" id="SSF56507">
    <property type="entry name" value="Methionine synthase activation domain-like"/>
    <property type="match status" value="1"/>
</dbReference>
<evidence type="ECO:0000256" key="13">
    <source>
        <dbReference type="ARBA" id="ARBA00022723"/>
    </source>
</evidence>
<evidence type="ECO:0000256" key="19">
    <source>
        <dbReference type="ARBA" id="ARBA00031040"/>
    </source>
</evidence>
<feature type="binding site" evidence="21 23">
    <location>
        <position position="257"/>
    </location>
    <ligand>
        <name>Zn(2+)</name>
        <dbReference type="ChEBI" id="CHEBI:29105"/>
    </ligand>
</feature>
<evidence type="ECO:0000313" key="30">
    <source>
        <dbReference type="EMBL" id="SLM18523.1"/>
    </source>
</evidence>